<keyword evidence="7 8" id="KW-0472">Membrane</keyword>
<keyword evidence="10" id="KW-1185">Reference proteome</keyword>
<comment type="subcellular location">
    <subcellularLocation>
        <location evidence="1">Membrane</location>
    </subcellularLocation>
</comment>
<dbReference type="OrthoDB" id="9788081at2"/>
<dbReference type="InterPro" id="IPR034804">
    <property type="entry name" value="SQR/QFR_C/D"/>
</dbReference>
<dbReference type="NCBIfam" id="TIGR02046">
    <property type="entry name" value="sdhC_b558_fam"/>
    <property type="match status" value="1"/>
</dbReference>
<dbReference type="AlphaFoldDB" id="A0A372JLW5"/>
<reference evidence="9 10" key="1">
    <citation type="submission" date="2018-08" db="EMBL/GenBank/DDBJ databases">
        <title>Actinomadura jelena sp. nov., a novel Actinomycete isolated from soil in Chad.</title>
        <authorList>
            <person name="Shi L."/>
        </authorList>
    </citation>
    <scope>NUCLEOTIDE SEQUENCE [LARGE SCALE GENOMIC DNA]</scope>
    <source>
        <strain evidence="9 10">NEAU-G17</strain>
    </source>
</reference>
<keyword evidence="4" id="KW-0479">Metal-binding</keyword>
<dbReference type="Gene3D" id="1.20.1300.10">
    <property type="entry name" value="Fumarate reductase/succinate dehydrogenase, transmembrane subunit"/>
    <property type="match status" value="1"/>
</dbReference>
<feature type="transmembrane region" description="Helical" evidence="8">
    <location>
        <begin position="21"/>
        <end position="47"/>
    </location>
</feature>
<dbReference type="Pfam" id="PF01127">
    <property type="entry name" value="Sdh_cyt"/>
    <property type="match status" value="1"/>
</dbReference>
<evidence type="ECO:0000256" key="6">
    <source>
        <dbReference type="ARBA" id="ARBA00023004"/>
    </source>
</evidence>
<feature type="transmembrane region" description="Helical" evidence="8">
    <location>
        <begin position="67"/>
        <end position="90"/>
    </location>
</feature>
<keyword evidence="3 8" id="KW-0812">Transmembrane</keyword>
<feature type="transmembrane region" description="Helical" evidence="8">
    <location>
        <begin position="160"/>
        <end position="179"/>
    </location>
</feature>
<accession>A0A372JLW5</accession>
<evidence type="ECO:0000256" key="1">
    <source>
        <dbReference type="ARBA" id="ARBA00004370"/>
    </source>
</evidence>
<dbReference type="SUPFAM" id="SSF81343">
    <property type="entry name" value="Fumarate reductase respiratory complex transmembrane subunits"/>
    <property type="match status" value="1"/>
</dbReference>
<dbReference type="Proteomes" id="UP000261811">
    <property type="component" value="Unassembled WGS sequence"/>
</dbReference>
<keyword evidence="2" id="KW-0349">Heme</keyword>
<evidence type="ECO:0000256" key="2">
    <source>
        <dbReference type="ARBA" id="ARBA00022617"/>
    </source>
</evidence>
<dbReference type="GO" id="GO:0016020">
    <property type="term" value="C:membrane"/>
    <property type="evidence" value="ECO:0007669"/>
    <property type="project" value="UniProtKB-SubCell"/>
</dbReference>
<evidence type="ECO:0000256" key="3">
    <source>
        <dbReference type="ARBA" id="ARBA00022692"/>
    </source>
</evidence>
<dbReference type="EMBL" id="QURH01000256">
    <property type="protein sequence ID" value="RFU40806.1"/>
    <property type="molecule type" value="Genomic_DNA"/>
</dbReference>
<proteinExistence type="predicted"/>
<evidence type="ECO:0000256" key="8">
    <source>
        <dbReference type="SAM" id="Phobius"/>
    </source>
</evidence>
<keyword evidence="5 8" id="KW-1133">Transmembrane helix</keyword>
<dbReference type="InterPro" id="IPR011138">
    <property type="entry name" value="Cytochrome_b-558"/>
</dbReference>
<gene>
    <name evidence="9" type="ORF">DZF91_15130</name>
</gene>
<dbReference type="InterPro" id="IPR000701">
    <property type="entry name" value="SuccDH_FuR_B_TM-su"/>
</dbReference>
<evidence type="ECO:0000313" key="10">
    <source>
        <dbReference type="Proteomes" id="UP000261811"/>
    </source>
</evidence>
<dbReference type="CDD" id="cd03498">
    <property type="entry name" value="SQR_TypeB_2_TM"/>
    <property type="match status" value="1"/>
</dbReference>
<evidence type="ECO:0000256" key="4">
    <source>
        <dbReference type="ARBA" id="ARBA00022723"/>
    </source>
</evidence>
<evidence type="ECO:0000256" key="7">
    <source>
        <dbReference type="ARBA" id="ARBA00023136"/>
    </source>
</evidence>
<sequence>MAIASTAIYRSTVGKKAVMAVTGAILVGFLIAHMIGNLKIFLGASSFDHYAEWLRTMGEPAVPRRTLLTILEIVLGVSVLLHMWSAVSLARRAREARPVKYHGKKKSHAQGYATHTMRYGGVIILLFVIWHLLDLTFYAVNPKGSDATPYDRVVADFDASRWYITVWYVLAVLLVGLHLRHGIWSAFQTLGLRSPRNNGALRGLAAAIAVVVTIGFIAVPISVTFGWVS</sequence>
<organism evidence="9 10">
    <name type="scientific">Actinomadura logoneensis</name>
    <dbReference type="NCBI Taxonomy" id="2293572"/>
    <lineage>
        <taxon>Bacteria</taxon>
        <taxon>Bacillati</taxon>
        <taxon>Actinomycetota</taxon>
        <taxon>Actinomycetes</taxon>
        <taxon>Streptosporangiales</taxon>
        <taxon>Thermomonosporaceae</taxon>
        <taxon>Actinomadura</taxon>
    </lineage>
</organism>
<evidence type="ECO:0000313" key="9">
    <source>
        <dbReference type="EMBL" id="RFU40806.1"/>
    </source>
</evidence>
<feature type="transmembrane region" description="Helical" evidence="8">
    <location>
        <begin position="119"/>
        <end position="140"/>
    </location>
</feature>
<dbReference type="GO" id="GO:0046872">
    <property type="term" value="F:metal ion binding"/>
    <property type="evidence" value="ECO:0007669"/>
    <property type="project" value="UniProtKB-KW"/>
</dbReference>
<protein>
    <submittedName>
        <fullName evidence="9">Succinate dehydrogenase</fullName>
    </submittedName>
</protein>
<name>A0A372JLW5_9ACTN</name>
<keyword evidence="6" id="KW-0408">Iron</keyword>
<evidence type="ECO:0000256" key="5">
    <source>
        <dbReference type="ARBA" id="ARBA00022989"/>
    </source>
</evidence>
<feature type="transmembrane region" description="Helical" evidence="8">
    <location>
        <begin position="200"/>
        <end position="228"/>
    </location>
</feature>
<comment type="caution">
    <text evidence="9">The sequence shown here is derived from an EMBL/GenBank/DDBJ whole genome shotgun (WGS) entry which is preliminary data.</text>
</comment>